<dbReference type="PANTHER" id="PTHR38471:SF2">
    <property type="entry name" value="FOUR HELIX BUNDLE PROTEIN"/>
    <property type="match status" value="1"/>
</dbReference>
<dbReference type="STRING" id="1817883.A3G31_11910"/>
<dbReference type="NCBIfam" id="TIGR02436">
    <property type="entry name" value="four helix bundle protein"/>
    <property type="match status" value="1"/>
</dbReference>
<dbReference type="AlphaFoldDB" id="A0A1F7SFS5"/>
<dbReference type="PANTHER" id="PTHR38471">
    <property type="entry name" value="FOUR HELIX BUNDLE PROTEIN"/>
    <property type="match status" value="1"/>
</dbReference>
<dbReference type="CDD" id="cd16377">
    <property type="entry name" value="23S_rRNA_IVP_like"/>
    <property type="match status" value="1"/>
</dbReference>
<protein>
    <recommendedName>
        <fullName evidence="3">Four helix bundle protein</fullName>
    </recommendedName>
</protein>
<dbReference type="EMBL" id="MGDI01000031">
    <property type="protein sequence ID" value="OGL52656.1"/>
    <property type="molecule type" value="Genomic_DNA"/>
</dbReference>
<evidence type="ECO:0008006" key="3">
    <source>
        <dbReference type="Google" id="ProtNLM"/>
    </source>
</evidence>
<name>A0A1F7SFS5_9BACT</name>
<comment type="caution">
    <text evidence="1">The sequence shown here is derived from an EMBL/GenBank/DDBJ whole genome shotgun (WGS) entry which is preliminary data.</text>
</comment>
<dbReference type="SUPFAM" id="SSF158446">
    <property type="entry name" value="IVS-encoded protein-like"/>
    <property type="match status" value="1"/>
</dbReference>
<dbReference type="InterPro" id="IPR036583">
    <property type="entry name" value="23S_rRNA_IVS_sf"/>
</dbReference>
<organism evidence="1 2">
    <name type="scientific">Candidatus Schekmanbacteria bacterium RIFCSPLOWO2_12_FULL_38_15</name>
    <dbReference type="NCBI Taxonomy" id="1817883"/>
    <lineage>
        <taxon>Bacteria</taxon>
        <taxon>Candidatus Schekmaniibacteriota</taxon>
    </lineage>
</organism>
<accession>A0A1F7SFS5</accession>
<sequence length="117" mass="13258">MELFRFLGWQVYKDAKELFQLVYKVVSKLPKDIRFELGSQIIRSSFSVILNIAEGSGKNSDKDLNRYLDISIGSLSETVAGMDVLHDNHFINKEDFNLVAKSAESISKQLGGFKKKL</sequence>
<evidence type="ECO:0000313" key="1">
    <source>
        <dbReference type="EMBL" id="OGL52656.1"/>
    </source>
</evidence>
<dbReference type="InterPro" id="IPR012657">
    <property type="entry name" value="23S_rRNA-intervening_sequence"/>
</dbReference>
<reference evidence="1 2" key="1">
    <citation type="journal article" date="2016" name="Nat. Commun.">
        <title>Thousands of microbial genomes shed light on interconnected biogeochemical processes in an aquifer system.</title>
        <authorList>
            <person name="Anantharaman K."/>
            <person name="Brown C.T."/>
            <person name="Hug L.A."/>
            <person name="Sharon I."/>
            <person name="Castelle C.J."/>
            <person name="Probst A.J."/>
            <person name="Thomas B.C."/>
            <person name="Singh A."/>
            <person name="Wilkins M.J."/>
            <person name="Karaoz U."/>
            <person name="Brodie E.L."/>
            <person name="Williams K.H."/>
            <person name="Hubbard S.S."/>
            <person name="Banfield J.F."/>
        </authorList>
    </citation>
    <scope>NUCLEOTIDE SEQUENCE [LARGE SCALE GENOMIC DNA]</scope>
</reference>
<dbReference type="Gene3D" id="1.20.1440.60">
    <property type="entry name" value="23S rRNA-intervening sequence"/>
    <property type="match status" value="1"/>
</dbReference>
<dbReference type="Proteomes" id="UP000178082">
    <property type="component" value="Unassembled WGS sequence"/>
</dbReference>
<gene>
    <name evidence="1" type="ORF">A3G31_11910</name>
</gene>
<proteinExistence type="predicted"/>
<dbReference type="Pfam" id="PF05635">
    <property type="entry name" value="23S_rRNA_IVP"/>
    <property type="match status" value="1"/>
</dbReference>
<evidence type="ECO:0000313" key="2">
    <source>
        <dbReference type="Proteomes" id="UP000178082"/>
    </source>
</evidence>